<keyword evidence="5" id="KW-1017">Isopeptide bond</keyword>
<protein>
    <recommendedName>
        <fullName evidence="3 5">Prokaryotic ubiquitin-like protein Pup</fullName>
    </recommendedName>
    <alternativeName>
        <fullName evidence="4 5">Bacterial ubiquitin-like modifier</fullName>
    </alternativeName>
</protein>
<evidence type="ECO:0000256" key="6">
    <source>
        <dbReference type="SAM" id="MobiDB-lite"/>
    </source>
</evidence>
<organism evidence="7 8">
    <name type="scientific">Nesterenkonia halobia</name>
    <dbReference type="NCBI Taxonomy" id="37922"/>
    <lineage>
        <taxon>Bacteria</taxon>
        <taxon>Bacillati</taxon>
        <taxon>Actinomycetota</taxon>
        <taxon>Actinomycetes</taxon>
        <taxon>Micrococcales</taxon>
        <taxon>Micrococcaceae</taxon>
        <taxon>Nesterenkonia</taxon>
    </lineage>
</organism>
<comment type="function">
    <text evidence="5">Protein modifier that is covalently attached to lysine residues of substrate proteins, thereby targeting them for proteasomal degradation. The tagging system is termed pupylation.</text>
</comment>
<feature type="region of interest" description="Disordered" evidence="6">
    <location>
        <begin position="1"/>
        <end position="47"/>
    </location>
</feature>
<dbReference type="InterPro" id="IPR008515">
    <property type="entry name" value="Ubiquitin-like_Pup"/>
</dbReference>
<reference evidence="8" key="1">
    <citation type="journal article" date="2019" name="Int. J. Syst. Evol. Microbiol.">
        <title>The Global Catalogue of Microorganisms (GCM) 10K type strain sequencing project: providing services to taxonomists for standard genome sequencing and annotation.</title>
        <authorList>
            <consortium name="The Broad Institute Genomics Platform"/>
            <consortium name="The Broad Institute Genome Sequencing Center for Infectious Disease"/>
            <person name="Wu L."/>
            <person name="Ma J."/>
        </authorList>
    </citation>
    <scope>NUCLEOTIDE SEQUENCE [LARGE SCALE GENOMIC DNA]</scope>
    <source>
        <strain evidence="8">JCM 11483</strain>
    </source>
</reference>
<comment type="subunit">
    <text evidence="5">Strongly interacts with the proteasome-associated ATPase ARC through a hydrophobic interface; the interacting region of Pup lies in its C-terminal half. There is one Pup binding site per ARC hexamer ring.</text>
</comment>
<evidence type="ECO:0000256" key="3">
    <source>
        <dbReference type="ARBA" id="ARBA00016748"/>
    </source>
</evidence>
<evidence type="ECO:0000313" key="7">
    <source>
        <dbReference type="EMBL" id="GAA3285898.1"/>
    </source>
</evidence>
<accession>A0ABP6RFC1</accession>
<evidence type="ECO:0000256" key="4">
    <source>
        <dbReference type="ARBA" id="ARBA00032321"/>
    </source>
</evidence>
<feature type="compositionally biased region" description="Gly residues" evidence="6">
    <location>
        <begin position="23"/>
        <end position="35"/>
    </location>
</feature>
<feature type="compositionally biased region" description="Basic and acidic residues" evidence="6">
    <location>
        <begin position="9"/>
        <end position="20"/>
    </location>
</feature>
<dbReference type="Proteomes" id="UP001501736">
    <property type="component" value="Unassembled WGS sequence"/>
</dbReference>
<sequence>MAPHTQGGAERRPQDARQEESGDGGPGAGDAGAAGGSPQARQQAEELDGLLDEIDSVLESNAEEFVRGFVQKGGQ</sequence>
<proteinExistence type="inferred from homology"/>
<comment type="similarity">
    <text evidence="2 5">Belongs to the prokaryotic ubiquitin-like protein family.</text>
</comment>
<comment type="caution">
    <text evidence="7">The sequence shown here is derived from an EMBL/GenBank/DDBJ whole genome shotgun (WGS) entry which is preliminary data.</text>
</comment>
<comment type="domain">
    <text evidence="5">The N-terminal unstructured half of Pup provides a signal required to initiate unfolding and degradation by the proteasome but is not needed for pupylation, while the C-terminal helical half of Pup interacts with ARC to target proteins to the proteasome.</text>
</comment>
<dbReference type="Pfam" id="PF05639">
    <property type="entry name" value="Pup"/>
    <property type="match status" value="1"/>
</dbReference>
<keyword evidence="5" id="KW-0833">Ubl conjugation pathway</keyword>
<evidence type="ECO:0000256" key="5">
    <source>
        <dbReference type="HAMAP-Rule" id="MF_02106"/>
    </source>
</evidence>
<evidence type="ECO:0000256" key="1">
    <source>
        <dbReference type="ARBA" id="ARBA00004707"/>
    </source>
</evidence>
<comment type="PTM">
    <text evidence="5">Is modified by deamidation of its C-terminal glutamine to glutamate by the deamidase Dop, a prerequisite to the subsequent pupylation process.</text>
</comment>
<feature type="modified residue" description="Deamidated glutamine" evidence="5">
    <location>
        <position position="75"/>
    </location>
</feature>
<evidence type="ECO:0000313" key="8">
    <source>
        <dbReference type="Proteomes" id="UP001501736"/>
    </source>
</evidence>
<dbReference type="EMBL" id="BAAAYG010000007">
    <property type="protein sequence ID" value="GAA3285898.1"/>
    <property type="molecule type" value="Genomic_DNA"/>
</dbReference>
<dbReference type="RefSeq" id="WP_425574572.1">
    <property type="nucleotide sequence ID" value="NZ_BAAAYG010000007.1"/>
</dbReference>
<comment type="caution">
    <text evidence="5">Lacks conserved residue(s) required for the propagation of feature annotation.</text>
</comment>
<comment type="pathway">
    <text evidence="1 5">Protein degradation; proteasomal Pup-dependent pathway.</text>
</comment>
<dbReference type="HAMAP" id="MF_02106">
    <property type="entry name" value="Pup"/>
    <property type="match status" value="1"/>
</dbReference>
<evidence type="ECO:0000256" key="2">
    <source>
        <dbReference type="ARBA" id="ARBA00010616"/>
    </source>
</evidence>
<gene>
    <name evidence="5" type="primary">pup</name>
    <name evidence="7" type="ORF">GCM10020260_19610</name>
</gene>
<name>A0ABP6RFC1_9MICC</name>
<feature type="cross-link" description="Isoglutamyl lysine isopeptide (Gln-Lys) (interchain with K-? in acceptor proteins)" evidence="5">
    <location>
        <position position="75"/>
    </location>
</feature>
<keyword evidence="8" id="KW-1185">Reference proteome</keyword>
<dbReference type="NCBIfam" id="TIGR03687">
    <property type="entry name" value="pupylate_cterm"/>
    <property type="match status" value="1"/>
</dbReference>